<dbReference type="HOGENOM" id="CLU_699173_0_0_1"/>
<evidence type="ECO:0000313" key="4">
    <source>
        <dbReference type="Proteomes" id="UP000011087"/>
    </source>
</evidence>
<evidence type="ECO:0000313" key="3">
    <source>
        <dbReference type="EnsemblProtists" id="EKX39099"/>
    </source>
</evidence>
<accession>L1IT70</accession>
<dbReference type="EnsemblProtists" id="EKX39099">
    <property type="protein sequence ID" value="EKX39099"/>
    <property type="gene ID" value="GUITHDRAFT_143710"/>
</dbReference>
<feature type="compositionally biased region" description="Gly residues" evidence="1">
    <location>
        <begin position="187"/>
        <end position="196"/>
    </location>
</feature>
<name>L1IT70_GUITC</name>
<feature type="region of interest" description="Disordered" evidence="1">
    <location>
        <begin position="159"/>
        <end position="220"/>
    </location>
</feature>
<dbReference type="KEGG" id="gtt:GUITHDRAFT_143710"/>
<reference evidence="2 4" key="1">
    <citation type="journal article" date="2012" name="Nature">
        <title>Algal genomes reveal evolutionary mosaicism and the fate of nucleomorphs.</title>
        <authorList>
            <consortium name="DOE Joint Genome Institute"/>
            <person name="Curtis B.A."/>
            <person name="Tanifuji G."/>
            <person name="Burki F."/>
            <person name="Gruber A."/>
            <person name="Irimia M."/>
            <person name="Maruyama S."/>
            <person name="Arias M.C."/>
            <person name="Ball S.G."/>
            <person name="Gile G.H."/>
            <person name="Hirakawa Y."/>
            <person name="Hopkins J.F."/>
            <person name="Kuo A."/>
            <person name="Rensing S.A."/>
            <person name="Schmutz J."/>
            <person name="Symeonidi A."/>
            <person name="Elias M."/>
            <person name="Eveleigh R.J."/>
            <person name="Herman E.K."/>
            <person name="Klute M.J."/>
            <person name="Nakayama T."/>
            <person name="Obornik M."/>
            <person name="Reyes-Prieto A."/>
            <person name="Armbrust E.V."/>
            <person name="Aves S.J."/>
            <person name="Beiko R.G."/>
            <person name="Coutinho P."/>
            <person name="Dacks J.B."/>
            <person name="Durnford D.G."/>
            <person name="Fast N.M."/>
            <person name="Green B.R."/>
            <person name="Grisdale C.J."/>
            <person name="Hempel F."/>
            <person name="Henrissat B."/>
            <person name="Hoppner M.P."/>
            <person name="Ishida K."/>
            <person name="Kim E."/>
            <person name="Koreny L."/>
            <person name="Kroth P.G."/>
            <person name="Liu Y."/>
            <person name="Malik S.B."/>
            <person name="Maier U.G."/>
            <person name="McRose D."/>
            <person name="Mock T."/>
            <person name="Neilson J.A."/>
            <person name="Onodera N.T."/>
            <person name="Poole A.M."/>
            <person name="Pritham E.J."/>
            <person name="Richards T.A."/>
            <person name="Rocap G."/>
            <person name="Roy S.W."/>
            <person name="Sarai C."/>
            <person name="Schaack S."/>
            <person name="Shirato S."/>
            <person name="Slamovits C.H."/>
            <person name="Spencer D.F."/>
            <person name="Suzuki S."/>
            <person name="Worden A.Z."/>
            <person name="Zauner S."/>
            <person name="Barry K."/>
            <person name="Bell C."/>
            <person name="Bharti A.K."/>
            <person name="Crow J.A."/>
            <person name="Grimwood J."/>
            <person name="Kramer R."/>
            <person name="Lindquist E."/>
            <person name="Lucas S."/>
            <person name="Salamov A."/>
            <person name="McFadden G.I."/>
            <person name="Lane C.E."/>
            <person name="Keeling P.J."/>
            <person name="Gray M.W."/>
            <person name="Grigoriev I.V."/>
            <person name="Archibald J.M."/>
        </authorList>
    </citation>
    <scope>NUCLEOTIDE SEQUENCE</scope>
    <source>
        <strain evidence="2 4">CCMP2712</strain>
    </source>
</reference>
<feature type="compositionally biased region" description="Basic and acidic residues" evidence="1">
    <location>
        <begin position="203"/>
        <end position="213"/>
    </location>
</feature>
<dbReference type="GeneID" id="17295923"/>
<reference evidence="4" key="2">
    <citation type="submission" date="2012-11" db="EMBL/GenBank/DDBJ databases">
        <authorList>
            <person name="Kuo A."/>
            <person name="Curtis B.A."/>
            <person name="Tanifuji G."/>
            <person name="Burki F."/>
            <person name="Gruber A."/>
            <person name="Irimia M."/>
            <person name="Maruyama S."/>
            <person name="Arias M.C."/>
            <person name="Ball S.G."/>
            <person name="Gile G.H."/>
            <person name="Hirakawa Y."/>
            <person name="Hopkins J.F."/>
            <person name="Rensing S.A."/>
            <person name="Schmutz J."/>
            <person name="Symeonidi A."/>
            <person name="Elias M."/>
            <person name="Eveleigh R.J."/>
            <person name="Herman E.K."/>
            <person name="Klute M.J."/>
            <person name="Nakayama T."/>
            <person name="Obornik M."/>
            <person name="Reyes-Prieto A."/>
            <person name="Armbrust E.V."/>
            <person name="Aves S.J."/>
            <person name="Beiko R.G."/>
            <person name="Coutinho P."/>
            <person name="Dacks J.B."/>
            <person name="Durnford D.G."/>
            <person name="Fast N.M."/>
            <person name="Green B.R."/>
            <person name="Grisdale C."/>
            <person name="Hempe F."/>
            <person name="Henrissat B."/>
            <person name="Hoppner M.P."/>
            <person name="Ishida K.-I."/>
            <person name="Kim E."/>
            <person name="Koreny L."/>
            <person name="Kroth P.G."/>
            <person name="Liu Y."/>
            <person name="Malik S.-B."/>
            <person name="Maier U.G."/>
            <person name="McRose D."/>
            <person name="Mock T."/>
            <person name="Neilson J.A."/>
            <person name="Onodera N.T."/>
            <person name="Poole A.M."/>
            <person name="Pritham E.J."/>
            <person name="Richards T.A."/>
            <person name="Rocap G."/>
            <person name="Roy S.W."/>
            <person name="Sarai C."/>
            <person name="Schaack S."/>
            <person name="Shirato S."/>
            <person name="Slamovits C.H."/>
            <person name="Spencer D.F."/>
            <person name="Suzuki S."/>
            <person name="Worden A.Z."/>
            <person name="Zauner S."/>
            <person name="Barry K."/>
            <person name="Bell C."/>
            <person name="Bharti A.K."/>
            <person name="Crow J.A."/>
            <person name="Grimwood J."/>
            <person name="Kramer R."/>
            <person name="Lindquist E."/>
            <person name="Lucas S."/>
            <person name="Salamov A."/>
            <person name="McFadden G.I."/>
            <person name="Lane C.E."/>
            <person name="Keeling P.J."/>
            <person name="Gray M.W."/>
            <person name="Grigoriev I.V."/>
            <person name="Archibald J.M."/>
        </authorList>
    </citation>
    <scope>NUCLEOTIDE SEQUENCE</scope>
    <source>
        <strain evidence="4">CCMP2712</strain>
    </source>
</reference>
<evidence type="ECO:0000256" key="1">
    <source>
        <dbReference type="SAM" id="MobiDB-lite"/>
    </source>
</evidence>
<dbReference type="EMBL" id="JH993042">
    <property type="protein sequence ID" value="EKX39099.1"/>
    <property type="molecule type" value="Genomic_DNA"/>
</dbReference>
<evidence type="ECO:0000313" key="2">
    <source>
        <dbReference type="EMBL" id="EKX39099.1"/>
    </source>
</evidence>
<protein>
    <submittedName>
        <fullName evidence="2 3">Uncharacterized protein</fullName>
    </submittedName>
</protein>
<feature type="compositionally biased region" description="Basic and acidic residues" evidence="1">
    <location>
        <begin position="259"/>
        <end position="286"/>
    </location>
</feature>
<keyword evidence="4" id="KW-1185">Reference proteome</keyword>
<dbReference type="AlphaFoldDB" id="L1IT70"/>
<dbReference type="RefSeq" id="XP_005826079.1">
    <property type="nucleotide sequence ID" value="XM_005826022.1"/>
</dbReference>
<reference evidence="3" key="3">
    <citation type="submission" date="2016-03" db="UniProtKB">
        <authorList>
            <consortium name="EnsemblProtists"/>
        </authorList>
    </citation>
    <scope>IDENTIFICATION</scope>
</reference>
<organism evidence="2">
    <name type="scientific">Guillardia theta (strain CCMP2712)</name>
    <name type="common">Cryptophyte</name>
    <dbReference type="NCBI Taxonomy" id="905079"/>
    <lineage>
        <taxon>Eukaryota</taxon>
        <taxon>Cryptophyceae</taxon>
        <taxon>Pyrenomonadales</taxon>
        <taxon>Geminigeraceae</taxon>
        <taxon>Guillardia</taxon>
    </lineage>
</organism>
<gene>
    <name evidence="2" type="ORF">GUITHDRAFT_143710</name>
</gene>
<feature type="region of interest" description="Disordered" evidence="1">
    <location>
        <begin position="252"/>
        <end position="287"/>
    </location>
</feature>
<dbReference type="PaxDb" id="55529-EKX39099"/>
<dbReference type="Proteomes" id="UP000011087">
    <property type="component" value="Unassembled WGS sequence"/>
</dbReference>
<sequence>MVLKLTGPMHQAECGWGHVIVRMNDEVVRTEMVEVGVNEVSMIPPDGQGVCDDVWCPSADGQKPMGSGEGEGDATAALGPPVPPAASRWFEGGADVIVPNFTGVEIVAALLMDDREKFLSSSVCGSHILPGGPAESMLSWNMAKFAGIAIDQSGLQGDFHGQNKPAGANRLHSCSQGRGGEERRANGGWGADGTVGGRSRRACGGEKIGRKGEEEEQELDSVPSLRSLLAMLPPEPNVLVDEWTRLLKQAGAKMSVSDSKGREESGETGREKGGETGGEKMPRAGADEDDAKVAVCLSGAMRGSEASLIQEMLFSKLPKFDLFAYILNDGTAPSGLASAASSQVRLLPSEQSRAYKELRARSSCGSTGCWRESEQIVSTGGEGAFRHFHNGTRAF</sequence>
<proteinExistence type="predicted"/>
<feature type="region of interest" description="Disordered" evidence="1">
    <location>
        <begin position="56"/>
        <end position="80"/>
    </location>
</feature>